<organism evidence="1 2">
    <name type="scientific">Lupinus albus</name>
    <name type="common">White lupine</name>
    <name type="synonym">Lupinus termis</name>
    <dbReference type="NCBI Taxonomy" id="3870"/>
    <lineage>
        <taxon>Eukaryota</taxon>
        <taxon>Viridiplantae</taxon>
        <taxon>Streptophyta</taxon>
        <taxon>Embryophyta</taxon>
        <taxon>Tracheophyta</taxon>
        <taxon>Spermatophyta</taxon>
        <taxon>Magnoliopsida</taxon>
        <taxon>eudicotyledons</taxon>
        <taxon>Gunneridae</taxon>
        <taxon>Pentapetalae</taxon>
        <taxon>rosids</taxon>
        <taxon>fabids</taxon>
        <taxon>Fabales</taxon>
        <taxon>Fabaceae</taxon>
        <taxon>Papilionoideae</taxon>
        <taxon>50 kb inversion clade</taxon>
        <taxon>genistoids sensu lato</taxon>
        <taxon>core genistoids</taxon>
        <taxon>Genisteae</taxon>
        <taxon>Lupinus</taxon>
    </lineage>
</organism>
<protein>
    <submittedName>
        <fullName evidence="1">Uncharacterized protein</fullName>
    </submittedName>
</protein>
<reference evidence="2" key="1">
    <citation type="journal article" date="2020" name="Nat. Commun.">
        <title>Genome sequence of the cluster root forming white lupin.</title>
        <authorList>
            <person name="Hufnagel B."/>
            <person name="Marques A."/>
            <person name="Soriano A."/>
            <person name="Marques L."/>
            <person name="Divol F."/>
            <person name="Doumas P."/>
            <person name="Sallet E."/>
            <person name="Mancinotti D."/>
            <person name="Carrere S."/>
            <person name="Marande W."/>
            <person name="Arribat S."/>
            <person name="Keller J."/>
            <person name="Huneau C."/>
            <person name="Blein T."/>
            <person name="Aime D."/>
            <person name="Laguerre M."/>
            <person name="Taylor J."/>
            <person name="Schubert V."/>
            <person name="Nelson M."/>
            <person name="Geu-Flores F."/>
            <person name="Crespi M."/>
            <person name="Gallardo-Guerrero K."/>
            <person name="Delaux P.-M."/>
            <person name="Salse J."/>
            <person name="Berges H."/>
            <person name="Guyot R."/>
            <person name="Gouzy J."/>
            <person name="Peret B."/>
        </authorList>
    </citation>
    <scope>NUCLEOTIDE SEQUENCE [LARGE SCALE GENOMIC DNA]</scope>
    <source>
        <strain evidence="2">cv. Amiga</strain>
    </source>
</reference>
<keyword evidence="2" id="KW-1185">Reference proteome</keyword>
<dbReference type="AlphaFoldDB" id="A0A6A4NS71"/>
<name>A0A6A4NS71_LUPAL</name>
<dbReference type="Proteomes" id="UP000447434">
    <property type="component" value="Chromosome 20"/>
</dbReference>
<accession>A0A6A4NS71</accession>
<gene>
    <name evidence="1" type="ORF">Lalb_Chr20g0108221</name>
</gene>
<comment type="caution">
    <text evidence="1">The sequence shown here is derived from an EMBL/GenBank/DDBJ whole genome shotgun (WGS) entry which is preliminary data.</text>
</comment>
<sequence length="121" mass="12631">MAITSLTISILATGANTSSKSKPCFCRKPLATNLALYLATVPSGFSFTLYTHLTEIAFFPFGSDVSSHVLLFSIEPISSFIASIQCTSLAASSKVIGSISANSAICTKSPSVVIEVSEKTS</sequence>
<evidence type="ECO:0000313" key="2">
    <source>
        <dbReference type="Proteomes" id="UP000447434"/>
    </source>
</evidence>
<evidence type="ECO:0000313" key="1">
    <source>
        <dbReference type="EMBL" id="KAE9590484.1"/>
    </source>
</evidence>
<dbReference type="EMBL" id="WOCE01000020">
    <property type="protein sequence ID" value="KAE9590484.1"/>
    <property type="molecule type" value="Genomic_DNA"/>
</dbReference>
<proteinExistence type="predicted"/>